<dbReference type="AlphaFoldDB" id="A0AAV7I4D6"/>
<organism evidence="1 2">
    <name type="scientific">Cotesia glomerata</name>
    <name type="common">Lepidopteran parasitic wasp</name>
    <name type="synonym">Apanteles glomeratus</name>
    <dbReference type="NCBI Taxonomy" id="32391"/>
    <lineage>
        <taxon>Eukaryota</taxon>
        <taxon>Metazoa</taxon>
        <taxon>Ecdysozoa</taxon>
        <taxon>Arthropoda</taxon>
        <taxon>Hexapoda</taxon>
        <taxon>Insecta</taxon>
        <taxon>Pterygota</taxon>
        <taxon>Neoptera</taxon>
        <taxon>Endopterygota</taxon>
        <taxon>Hymenoptera</taxon>
        <taxon>Apocrita</taxon>
        <taxon>Ichneumonoidea</taxon>
        <taxon>Braconidae</taxon>
        <taxon>Microgastrinae</taxon>
        <taxon>Cotesia</taxon>
    </lineage>
</organism>
<sequence>MKDKEVTRKHALSAENYSDNNQPSKGCVNAKESLFDYFVCVCRGRYAWCSSFGIMLRRNCRFFQLPGCFNAEAMVNFWNYTAVEAGLNGLVEFRGEGMQALACVTADICSAQFEARQCVCYRQFLHSWMRDDYIF</sequence>
<dbReference type="EMBL" id="JAHXZJ010002237">
    <property type="protein sequence ID" value="KAH0546034.1"/>
    <property type="molecule type" value="Genomic_DNA"/>
</dbReference>
<keyword evidence="2" id="KW-1185">Reference proteome</keyword>
<comment type="caution">
    <text evidence="1">The sequence shown here is derived from an EMBL/GenBank/DDBJ whole genome shotgun (WGS) entry which is preliminary data.</text>
</comment>
<proteinExistence type="predicted"/>
<evidence type="ECO:0000313" key="2">
    <source>
        <dbReference type="Proteomes" id="UP000826195"/>
    </source>
</evidence>
<reference evidence="1 2" key="1">
    <citation type="journal article" date="2021" name="J. Hered.">
        <title>A chromosome-level genome assembly of the parasitoid wasp, Cotesia glomerata (Hymenoptera: Braconidae).</title>
        <authorList>
            <person name="Pinto B.J."/>
            <person name="Weis J.J."/>
            <person name="Gamble T."/>
            <person name="Ode P.J."/>
            <person name="Paul R."/>
            <person name="Zaspel J.M."/>
        </authorList>
    </citation>
    <scope>NUCLEOTIDE SEQUENCE [LARGE SCALE GENOMIC DNA]</scope>
    <source>
        <strain evidence="1">CgM1</strain>
    </source>
</reference>
<accession>A0AAV7I4D6</accession>
<dbReference type="Proteomes" id="UP000826195">
    <property type="component" value="Unassembled WGS sequence"/>
</dbReference>
<protein>
    <submittedName>
        <fullName evidence="1">Uncharacterized protein</fullName>
    </submittedName>
</protein>
<name>A0AAV7I4D6_COTGL</name>
<gene>
    <name evidence="1" type="ORF">KQX54_005986</name>
</gene>
<evidence type="ECO:0000313" key="1">
    <source>
        <dbReference type="EMBL" id="KAH0546034.1"/>
    </source>
</evidence>